<gene>
    <name evidence="2" type="ORF">K504DRAFT_456044</name>
</gene>
<dbReference type="EMBL" id="MU005771">
    <property type="protein sequence ID" value="KAF2709155.1"/>
    <property type="molecule type" value="Genomic_DNA"/>
</dbReference>
<feature type="region of interest" description="Disordered" evidence="1">
    <location>
        <begin position="1"/>
        <end position="56"/>
    </location>
</feature>
<proteinExistence type="predicted"/>
<name>A0A6G1K9D5_9PLEO</name>
<evidence type="ECO:0000256" key="1">
    <source>
        <dbReference type="SAM" id="MobiDB-lite"/>
    </source>
</evidence>
<dbReference type="AlphaFoldDB" id="A0A6G1K9D5"/>
<evidence type="ECO:0000313" key="2">
    <source>
        <dbReference type="EMBL" id="KAF2709155.1"/>
    </source>
</evidence>
<organism evidence="2 3">
    <name type="scientific">Pleomassaria siparia CBS 279.74</name>
    <dbReference type="NCBI Taxonomy" id="1314801"/>
    <lineage>
        <taxon>Eukaryota</taxon>
        <taxon>Fungi</taxon>
        <taxon>Dikarya</taxon>
        <taxon>Ascomycota</taxon>
        <taxon>Pezizomycotina</taxon>
        <taxon>Dothideomycetes</taxon>
        <taxon>Pleosporomycetidae</taxon>
        <taxon>Pleosporales</taxon>
        <taxon>Pleomassariaceae</taxon>
        <taxon>Pleomassaria</taxon>
    </lineage>
</organism>
<protein>
    <submittedName>
        <fullName evidence="2">Uncharacterized protein</fullName>
    </submittedName>
</protein>
<dbReference type="Proteomes" id="UP000799428">
    <property type="component" value="Unassembled WGS sequence"/>
</dbReference>
<evidence type="ECO:0000313" key="3">
    <source>
        <dbReference type="Proteomes" id="UP000799428"/>
    </source>
</evidence>
<feature type="compositionally biased region" description="Low complexity" evidence="1">
    <location>
        <begin position="8"/>
        <end position="25"/>
    </location>
</feature>
<reference evidence="2" key="1">
    <citation type="journal article" date="2020" name="Stud. Mycol.">
        <title>101 Dothideomycetes genomes: a test case for predicting lifestyles and emergence of pathogens.</title>
        <authorList>
            <person name="Haridas S."/>
            <person name="Albert R."/>
            <person name="Binder M."/>
            <person name="Bloem J."/>
            <person name="Labutti K."/>
            <person name="Salamov A."/>
            <person name="Andreopoulos B."/>
            <person name="Baker S."/>
            <person name="Barry K."/>
            <person name="Bills G."/>
            <person name="Bluhm B."/>
            <person name="Cannon C."/>
            <person name="Castanera R."/>
            <person name="Culley D."/>
            <person name="Daum C."/>
            <person name="Ezra D."/>
            <person name="Gonzalez J."/>
            <person name="Henrissat B."/>
            <person name="Kuo A."/>
            <person name="Liang C."/>
            <person name="Lipzen A."/>
            <person name="Lutzoni F."/>
            <person name="Magnuson J."/>
            <person name="Mondo S."/>
            <person name="Nolan M."/>
            <person name="Ohm R."/>
            <person name="Pangilinan J."/>
            <person name="Park H.-J."/>
            <person name="Ramirez L."/>
            <person name="Alfaro M."/>
            <person name="Sun H."/>
            <person name="Tritt A."/>
            <person name="Yoshinaga Y."/>
            <person name="Zwiers L.-H."/>
            <person name="Turgeon B."/>
            <person name="Goodwin S."/>
            <person name="Spatafora J."/>
            <person name="Crous P."/>
            <person name="Grigoriev I."/>
        </authorList>
    </citation>
    <scope>NUCLEOTIDE SEQUENCE</scope>
    <source>
        <strain evidence="2">CBS 279.74</strain>
    </source>
</reference>
<accession>A0A6G1K9D5</accession>
<keyword evidence="3" id="KW-1185">Reference proteome</keyword>
<sequence>MAAIPGFSPSSSPARSKNSRNPKSSRSQRRADAVLSSPATPSRVSKKGQKERDKPLLQFRLAMPKTPTMFIPSLSPASPVLVVSPLPSLQALAPLLPATILPSSLKIRTRTMALLKSPTRNLRLPPVSLVPAPAQTNVRTLVLSYLAYNKGRSINAPALKAAHARLKAVHLKETRSKLEVPSLNSSRSPRSCSSANKANLTVQRDIHARLLAVKRHVKASKACLLNIRAQLLAFNKDFHAAFASTSYAKVINLSSGESASEDRSALDKNARDYNSEYIDMDQGSRESTVLSSSGVRLASALVRRPPIRPRIF</sequence>